<evidence type="ECO:0000313" key="4">
    <source>
        <dbReference type="EMBL" id="SBR89253.1"/>
    </source>
</evidence>
<dbReference type="InterPro" id="IPR050372">
    <property type="entry name" value="Neurexin-related_CASP"/>
</dbReference>
<dbReference type="PANTHER" id="PTHR15036">
    <property type="entry name" value="PIKACHURIN-LIKE PROTEIN"/>
    <property type="match status" value="1"/>
</dbReference>
<reference evidence="4" key="1">
    <citation type="submission" date="2016-05" db="EMBL/GenBank/DDBJ databases">
        <authorList>
            <person name="Lavstsen T."/>
            <person name="Jespersen J.S."/>
        </authorList>
    </citation>
    <scope>NUCLEOTIDE SEQUENCE</scope>
    <source>
        <tissue evidence="4">Brain</tissue>
    </source>
</reference>
<dbReference type="Pfam" id="PF00054">
    <property type="entry name" value="Laminin_G_1"/>
    <property type="match status" value="2"/>
</dbReference>
<dbReference type="SMART" id="SM00282">
    <property type="entry name" value="LamG"/>
    <property type="match status" value="2"/>
</dbReference>
<dbReference type="InterPro" id="IPR001791">
    <property type="entry name" value="Laminin_G"/>
</dbReference>
<sequence length="408" mass="45764">GLPQQYLLNPKSMPFYNYSGCIEVIHINQLRSFFISDAIAGSNINRCSRYPLNTIETTTAGLITPSSASDTTDMTAAASPRHPAHEPQVCHEDLCRGDGDDFLVLGLRSGRVVHRFNLGSGVATVVSDRLDVRIDIHSITFGRSKRIGWLKVDEQRNRTGFSPWPLVGLNVFNQLFVGGYNEFTPELLPLGSRTWHTVKAGRFGHQAFLSLDNEEVRENGTKRMTTLDVATDVFVGGWTGTYCNTEMSTDTFRFVGTSYIKYEDQRFNSRNLKYTQVSFSFRTSSRDGLILWMGKAEHGDDDYLAVGLEGGHLKIAVNLGERWHNVSLNLNSTVVQVFLNGRESILEDLDPFERYVALNYGGLVYFGGFELHKNMSVITSEIFSKGLEGSIRNVLLFGDTKPERFVRN</sequence>
<protein>
    <recommendedName>
        <fullName evidence="3">Laminin G domain-containing protein</fullName>
    </recommendedName>
</protein>
<dbReference type="GO" id="GO:0016020">
    <property type="term" value="C:membrane"/>
    <property type="evidence" value="ECO:0007669"/>
    <property type="project" value="UniProtKB-SubCell"/>
</dbReference>
<feature type="region of interest" description="Disordered" evidence="2">
    <location>
        <begin position="63"/>
        <end position="85"/>
    </location>
</feature>
<dbReference type="Pfam" id="PF02210">
    <property type="entry name" value="Laminin_G_2"/>
    <property type="match status" value="1"/>
</dbReference>
<feature type="domain" description="Laminin G" evidence="3">
    <location>
        <begin position="249"/>
        <end position="408"/>
    </location>
</feature>
<dbReference type="AlphaFoldDB" id="A0A1A8Q742"/>
<evidence type="ECO:0000256" key="2">
    <source>
        <dbReference type="SAM" id="MobiDB-lite"/>
    </source>
</evidence>
<feature type="non-terminal residue" evidence="4">
    <location>
        <position position="1"/>
    </location>
</feature>
<dbReference type="SUPFAM" id="SSF49899">
    <property type="entry name" value="Concanavalin A-like lectins/glucanases"/>
    <property type="match status" value="3"/>
</dbReference>
<comment type="caution">
    <text evidence="1">Lacks conserved residue(s) required for the propagation of feature annotation.</text>
</comment>
<evidence type="ECO:0000256" key="1">
    <source>
        <dbReference type="PROSITE-ProRule" id="PRU00122"/>
    </source>
</evidence>
<proteinExistence type="predicted"/>
<feature type="non-terminal residue" evidence="4">
    <location>
        <position position="408"/>
    </location>
</feature>
<feature type="compositionally biased region" description="Low complexity" evidence="2">
    <location>
        <begin position="64"/>
        <end position="80"/>
    </location>
</feature>
<dbReference type="Gene3D" id="2.60.120.200">
    <property type="match status" value="3"/>
</dbReference>
<reference evidence="4" key="2">
    <citation type="submission" date="2016-06" db="EMBL/GenBank/DDBJ databases">
        <title>The genome of a short-lived fish provides insights into sex chromosome evolution and the genetic control of aging.</title>
        <authorList>
            <person name="Reichwald K."/>
            <person name="Felder M."/>
            <person name="Petzold A."/>
            <person name="Koch P."/>
            <person name="Groth M."/>
            <person name="Platzer M."/>
        </authorList>
    </citation>
    <scope>NUCLEOTIDE SEQUENCE</scope>
    <source>
        <tissue evidence="4">Brain</tissue>
    </source>
</reference>
<dbReference type="PROSITE" id="PS50025">
    <property type="entry name" value="LAM_G_DOMAIN"/>
    <property type="match status" value="1"/>
</dbReference>
<dbReference type="CDD" id="cd00110">
    <property type="entry name" value="LamG"/>
    <property type="match status" value="2"/>
</dbReference>
<gene>
    <name evidence="4" type="primary">Nfu_g_1_014436</name>
</gene>
<evidence type="ECO:0000259" key="3">
    <source>
        <dbReference type="PROSITE" id="PS50025"/>
    </source>
</evidence>
<name>A0A1A8Q742_9TELE</name>
<dbReference type="InterPro" id="IPR013320">
    <property type="entry name" value="ConA-like_dom_sf"/>
</dbReference>
<accession>A0A1A8Q742</accession>
<organism evidence="4">
    <name type="scientific">Nothobranchius rachovii</name>
    <name type="common">bluefin notho</name>
    <dbReference type="NCBI Taxonomy" id="451742"/>
    <lineage>
        <taxon>Eukaryota</taxon>
        <taxon>Metazoa</taxon>
        <taxon>Chordata</taxon>
        <taxon>Craniata</taxon>
        <taxon>Vertebrata</taxon>
        <taxon>Euteleostomi</taxon>
        <taxon>Actinopterygii</taxon>
        <taxon>Neopterygii</taxon>
        <taxon>Teleostei</taxon>
        <taxon>Neoteleostei</taxon>
        <taxon>Acanthomorphata</taxon>
        <taxon>Ovalentaria</taxon>
        <taxon>Atherinomorphae</taxon>
        <taxon>Cyprinodontiformes</taxon>
        <taxon>Nothobranchiidae</taxon>
        <taxon>Nothobranchius</taxon>
    </lineage>
</organism>
<dbReference type="PANTHER" id="PTHR15036:SF85">
    <property type="entry name" value="SP2353, ISOFORM A"/>
    <property type="match status" value="1"/>
</dbReference>
<dbReference type="EMBL" id="HAEH01010257">
    <property type="protein sequence ID" value="SBR89253.1"/>
    <property type="molecule type" value="Transcribed_RNA"/>
</dbReference>